<dbReference type="EMBL" id="NPDV01000004">
    <property type="protein sequence ID" value="PJZ54038.1"/>
    <property type="molecule type" value="Genomic_DNA"/>
</dbReference>
<protein>
    <submittedName>
        <fullName evidence="1">Uncharacterized protein</fullName>
    </submittedName>
</protein>
<accession>A0A2M9YR74</accession>
<proteinExistence type="predicted"/>
<evidence type="ECO:0000313" key="1">
    <source>
        <dbReference type="EMBL" id="PJZ54038.1"/>
    </source>
</evidence>
<dbReference type="Proteomes" id="UP000232149">
    <property type="component" value="Unassembled WGS sequence"/>
</dbReference>
<keyword evidence="3" id="KW-1185">Reference proteome</keyword>
<evidence type="ECO:0000313" key="3">
    <source>
        <dbReference type="Proteomes" id="UP000232149"/>
    </source>
</evidence>
<reference evidence="3 4" key="1">
    <citation type="submission" date="2017-07" db="EMBL/GenBank/DDBJ databases">
        <title>Leptospira spp. isolated from tropical soils.</title>
        <authorList>
            <person name="Thibeaux R."/>
            <person name="Iraola G."/>
            <person name="Ferres I."/>
            <person name="Bierque E."/>
            <person name="Girault D."/>
            <person name="Soupe-Gilbert M.-E."/>
            <person name="Picardeau M."/>
            <person name="Goarant C."/>
        </authorList>
    </citation>
    <scope>NUCLEOTIDE SEQUENCE [LARGE SCALE GENOMIC DNA]</scope>
    <source>
        <strain evidence="1 4">FH2-B-C1</strain>
        <strain evidence="2 3">FH2-B-D1</strain>
    </source>
</reference>
<comment type="caution">
    <text evidence="1">The sequence shown here is derived from an EMBL/GenBank/DDBJ whole genome shotgun (WGS) entry which is preliminary data.</text>
</comment>
<dbReference type="AlphaFoldDB" id="A0A2M9YR74"/>
<dbReference type="EMBL" id="NPDU01000006">
    <property type="protein sequence ID" value="PJZ63361.1"/>
    <property type="molecule type" value="Genomic_DNA"/>
</dbReference>
<sequence length="71" mass="8729">MSGSFLPFPFSKESFVPTKYPFRKKPFDTDLKSVFRYHWKILFEKRGRDRLGVNPFGTFRYLYIRKIEWID</sequence>
<name>A0A2M9YR74_9LEPT</name>
<evidence type="ECO:0000313" key="4">
    <source>
        <dbReference type="Proteomes" id="UP000232188"/>
    </source>
</evidence>
<dbReference type="Proteomes" id="UP000232188">
    <property type="component" value="Unassembled WGS sequence"/>
</dbReference>
<gene>
    <name evidence="2" type="ORF">CH376_03750</name>
    <name evidence="1" type="ORF">CH380_05830</name>
</gene>
<organism evidence="1 4">
    <name type="scientific">Leptospira adleri</name>
    <dbReference type="NCBI Taxonomy" id="2023186"/>
    <lineage>
        <taxon>Bacteria</taxon>
        <taxon>Pseudomonadati</taxon>
        <taxon>Spirochaetota</taxon>
        <taxon>Spirochaetia</taxon>
        <taxon>Leptospirales</taxon>
        <taxon>Leptospiraceae</taxon>
        <taxon>Leptospira</taxon>
    </lineage>
</organism>
<evidence type="ECO:0000313" key="2">
    <source>
        <dbReference type="EMBL" id="PJZ63361.1"/>
    </source>
</evidence>